<accession>A0ACC1RA14</accession>
<comment type="caution">
    <text evidence="1">The sequence shown here is derived from an EMBL/GenBank/DDBJ whole genome shotgun (WGS) entry which is preliminary data.</text>
</comment>
<sequence length="209" mass="23145">MSLHKRAVREEVRQTRPRRIRIFDEHALTFWRHLTEWIRNFGSLHGWVAVYAALVQAQRRPKDSLCLRTNSSQDWQPNDVALDRSISLGRGGHGTSGNEAMGSPIPMGTPVVGVLQLKYLKRNKTATAQESTNKTSTGKATYDYIIAGAEASGLVDSIGVSEVDLGNSIGSIVKLGNRITTSLTHRFHHLQPATASIDRSRSKEEDNTN</sequence>
<evidence type="ECO:0000313" key="2">
    <source>
        <dbReference type="Proteomes" id="UP001148629"/>
    </source>
</evidence>
<reference evidence="1" key="1">
    <citation type="submission" date="2022-08" db="EMBL/GenBank/DDBJ databases">
        <title>Genome Sequence of Fusarium decemcellulare.</title>
        <authorList>
            <person name="Buettner E."/>
        </authorList>
    </citation>
    <scope>NUCLEOTIDE SEQUENCE</scope>
    <source>
        <strain evidence="1">Babe19</strain>
    </source>
</reference>
<name>A0ACC1RA14_9HYPO</name>
<dbReference type="Proteomes" id="UP001148629">
    <property type="component" value="Unassembled WGS sequence"/>
</dbReference>
<evidence type="ECO:0000313" key="1">
    <source>
        <dbReference type="EMBL" id="KAJ3500590.1"/>
    </source>
</evidence>
<organism evidence="1 2">
    <name type="scientific">Fusarium decemcellulare</name>
    <dbReference type="NCBI Taxonomy" id="57161"/>
    <lineage>
        <taxon>Eukaryota</taxon>
        <taxon>Fungi</taxon>
        <taxon>Dikarya</taxon>
        <taxon>Ascomycota</taxon>
        <taxon>Pezizomycotina</taxon>
        <taxon>Sordariomycetes</taxon>
        <taxon>Hypocreomycetidae</taxon>
        <taxon>Hypocreales</taxon>
        <taxon>Nectriaceae</taxon>
        <taxon>Fusarium</taxon>
        <taxon>Fusarium decemcellulare species complex</taxon>
    </lineage>
</organism>
<protein>
    <submittedName>
        <fullName evidence="1">Uncharacterized protein</fullName>
    </submittedName>
</protein>
<proteinExistence type="predicted"/>
<gene>
    <name evidence="1" type="ORF">NM208_g17109</name>
</gene>
<keyword evidence="2" id="KW-1185">Reference proteome</keyword>
<dbReference type="EMBL" id="JANRMS010005862">
    <property type="protein sequence ID" value="KAJ3500590.1"/>
    <property type="molecule type" value="Genomic_DNA"/>
</dbReference>